<feature type="region of interest" description="Disordered" evidence="4">
    <location>
        <begin position="358"/>
        <end position="377"/>
    </location>
</feature>
<sequence>MSKKTVAPKESNRYLSSKESSLFKELLSLYEAKQLKKGLKAADQILKKYPEHGETLCMKGLVLVHMGRREEGIELVRKGIRMDLTSHIVWHVFGLIQKGEKKYEDALKSYTQALRFDKENMNLLRDVAQLQTQLRLYDSLVETRYMLLRLRPTARQNWIALAVAYHLSGNLAEATKVLVEYEKTLKNVPHYDVEHSETLLYHVRVLEELEQYTEALALLDVSAKDRAIVDKTAIMEIRARLLSKLRSAEAEHAWKVLIEHNPECYDYYKGYMSNQGLNLDENPSEALVILREFSRQLPKANVPRRLSLSLASNEEFQALAQPYLLSGLKKGIPSLFVDVKSLYVDHAKLRSLQDIAESIRKDTTPDPSSAPSSTSTEPTTYLWSLYFLAQHYSYLSEYSKAMELLDLAIAHTPTLPELYTCRARTLKRAGDFFGASCAMEDARLLDGQDRFLNTKSAKYRMRAGLIDEASTLLGLFTKKDAPSPGADLEEMQSLFYLLEEGDAHQRAGRLNLALKKYTAVQRVFDDYEDDQYDFHGYSLRKFTINVYLNMLDWEDHLRSHPSYIKAALAASRIYVDVFDDPKLASNNVDGGGTDAEKKAKKKAKKAQKEKEDAAKKAAATAPTTSTNEDKGLDVPYKDDDPDGMKLLSSPEPLTLAAKLLQPLTTLAPNNIDVWISIYDVAIRRGKHLQAVQALARARALNPEHPELHVRIIHAKLSASTIPEPIPSPSGPVFTETLDKILPEDISLATFNSQYLQNHSTSAKAVLAAAQASRMMGTPLQEVEDLIFTALRDEVLLDIKTALEISGFLKKIKSLRVDELHKALDAKFIMSTAFKTPEELAKIREAVLTTNASSGNDRPDNDTMPVENETELGRVEAGGSA</sequence>
<organism evidence="5 6">
    <name type="scientific">Lentinula edodes</name>
    <name type="common">Shiitake mushroom</name>
    <name type="synonym">Lentinus edodes</name>
    <dbReference type="NCBI Taxonomy" id="5353"/>
    <lineage>
        <taxon>Eukaryota</taxon>
        <taxon>Fungi</taxon>
        <taxon>Dikarya</taxon>
        <taxon>Basidiomycota</taxon>
        <taxon>Agaricomycotina</taxon>
        <taxon>Agaricomycetes</taxon>
        <taxon>Agaricomycetidae</taxon>
        <taxon>Agaricales</taxon>
        <taxon>Marasmiineae</taxon>
        <taxon>Omphalotaceae</taxon>
        <taxon>Lentinula</taxon>
    </lineage>
</organism>
<dbReference type="PROSITE" id="PS50005">
    <property type="entry name" value="TPR"/>
    <property type="match status" value="1"/>
</dbReference>
<dbReference type="EMBL" id="BDGU01000016">
    <property type="protein sequence ID" value="GAV99691.1"/>
    <property type="molecule type" value="Genomic_DNA"/>
</dbReference>
<evidence type="ECO:0000313" key="6">
    <source>
        <dbReference type="Proteomes" id="UP000188533"/>
    </source>
</evidence>
<protein>
    <submittedName>
        <fullName evidence="5">N-terminal acetyltransferase auxiliary subunit</fullName>
    </submittedName>
</protein>
<feature type="region of interest" description="Disordered" evidence="4">
    <location>
        <begin position="585"/>
        <end position="641"/>
    </location>
</feature>
<dbReference type="Gene3D" id="1.25.40.1010">
    <property type="match status" value="1"/>
</dbReference>
<keyword evidence="1" id="KW-0677">Repeat</keyword>
<evidence type="ECO:0000256" key="3">
    <source>
        <dbReference type="PROSITE-ProRule" id="PRU00339"/>
    </source>
</evidence>
<evidence type="ECO:0000313" key="5">
    <source>
        <dbReference type="EMBL" id="GAV99691.1"/>
    </source>
</evidence>
<keyword evidence="2 3" id="KW-0802">TPR repeat</keyword>
<dbReference type="Gene3D" id="1.25.40.1040">
    <property type="match status" value="1"/>
</dbReference>
<dbReference type="InterPro" id="IPR019734">
    <property type="entry name" value="TPR_rpt"/>
</dbReference>
<reference evidence="5 6" key="1">
    <citation type="submission" date="2016-08" db="EMBL/GenBank/DDBJ databases">
        <authorList>
            <consortium name="Lentinula edodes genome sequencing consortium"/>
            <person name="Sakamoto Y."/>
            <person name="Nakade K."/>
            <person name="Sato S."/>
            <person name="Yoshida Y."/>
            <person name="Miyazaki K."/>
            <person name="Natsume S."/>
            <person name="Konno N."/>
        </authorList>
    </citation>
    <scope>NUCLEOTIDE SEQUENCE [LARGE SCALE GENOMIC DNA]</scope>
    <source>
        <strain evidence="5 6">NBRC 111202</strain>
    </source>
</reference>
<accession>A0A1Q3DXG9</accession>
<dbReference type="FunFam" id="1.25.40.1040:FF:000003">
    <property type="entry name" value="N-terminal acetyltransferase A, auxiliary subunit"/>
    <property type="match status" value="1"/>
</dbReference>
<evidence type="ECO:0000256" key="2">
    <source>
        <dbReference type="ARBA" id="ARBA00022803"/>
    </source>
</evidence>
<feature type="compositionally biased region" description="Basic and acidic residues" evidence="4">
    <location>
        <begin position="627"/>
        <end position="638"/>
    </location>
</feature>
<gene>
    <name evidence="5" type="ORF">LENED_001166</name>
</gene>
<comment type="caution">
    <text evidence="5">The sequence shown here is derived from an EMBL/GenBank/DDBJ whole genome shotgun (WGS) entry which is preliminary data.</text>
</comment>
<dbReference type="SMART" id="SM00028">
    <property type="entry name" value="TPR"/>
    <property type="match status" value="5"/>
</dbReference>
<dbReference type="GO" id="GO:0031415">
    <property type="term" value="C:NatA complex"/>
    <property type="evidence" value="ECO:0007669"/>
    <property type="project" value="TreeGrafter"/>
</dbReference>
<dbReference type="AlphaFoldDB" id="A0A1Q3DXG9"/>
<name>A0A1Q3DXG9_LENED</name>
<dbReference type="STRING" id="5353.A0A1Q3DXG9"/>
<reference evidence="5 6" key="2">
    <citation type="submission" date="2017-02" db="EMBL/GenBank/DDBJ databases">
        <title>A genome survey and senescence transcriptome analysis in Lentinula edodes.</title>
        <authorList>
            <person name="Sakamoto Y."/>
            <person name="Nakade K."/>
            <person name="Sato S."/>
            <person name="Yoshida Y."/>
            <person name="Miyazaki K."/>
            <person name="Natsume S."/>
            <person name="Konno N."/>
        </authorList>
    </citation>
    <scope>NUCLEOTIDE SEQUENCE [LARGE SCALE GENOMIC DNA]</scope>
    <source>
        <strain evidence="5 6">NBRC 111202</strain>
    </source>
</reference>
<dbReference type="GO" id="GO:0016740">
    <property type="term" value="F:transferase activity"/>
    <property type="evidence" value="ECO:0007669"/>
    <property type="project" value="UniProtKB-KW"/>
</dbReference>
<dbReference type="PIRSF" id="PIRSF000422">
    <property type="entry name" value="N-terminal-AcTrfase-A_aux_su"/>
    <property type="match status" value="1"/>
</dbReference>
<keyword evidence="6" id="KW-1185">Reference proteome</keyword>
<feature type="region of interest" description="Disordered" evidence="4">
    <location>
        <begin position="850"/>
        <end position="880"/>
    </location>
</feature>
<dbReference type="InterPro" id="IPR021183">
    <property type="entry name" value="NatA_aux_su"/>
</dbReference>
<feature type="compositionally biased region" description="Basic and acidic residues" evidence="4">
    <location>
        <begin position="606"/>
        <end position="615"/>
    </location>
</feature>
<dbReference type="PANTHER" id="PTHR22767">
    <property type="entry name" value="N-TERMINAL ACETYLTRANSFERASE-RELATED"/>
    <property type="match status" value="1"/>
</dbReference>
<dbReference type="Pfam" id="PF12569">
    <property type="entry name" value="NatA_aux_su"/>
    <property type="match status" value="1"/>
</dbReference>
<keyword evidence="5" id="KW-0808">Transferase</keyword>
<evidence type="ECO:0000256" key="1">
    <source>
        <dbReference type="ARBA" id="ARBA00022737"/>
    </source>
</evidence>
<feature type="compositionally biased region" description="Low complexity" evidence="4">
    <location>
        <begin position="365"/>
        <end position="377"/>
    </location>
</feature>
<dbReference type="SUPFAM" id="SSF48452">
    <property type="entry name" value="TPR-like"/>
    <property type="match status" value="2"/>
</dbReference>
<dbReference type="PANTHER" id="PTHR22767:SF2">
    <property type="entry name" value="N(ALPHA)-ACETYLTRANSFERASE 15_16, ISOFORM A"/>
    <property type="match status" value="1"/>
</dbReference>
<dbReference type="InterPro" id="IPR011990">
    <property type="entry name" value="TPR-like_helical_dom_sf"/>
</dbReference>
<feature type="repeat" description="TPR" evidence="3">
    <location>
        <begin position="87"/>
        <end position="120"/>
    </location>
</feature>
<proteinExistence type="predicted"/>
<dbReference type="Proteomes" id="UP000188533">
    <property type="component" value="Unassembled WGS sequence"/>
</dbReference>
<evidence type="ECO:0000256" key="4">
    <source>
        <dbReference type="SAM" id="MobiDB-lite"/>
    </source>
</evidence>